<gene>
    <name evidence="4" type="ORF">BC793_1242</name>
</gene>
<evidence type="ECO:0000259" key="2">
    <source>
        <dbReference type="SMART" id="SM00226"/>
    </source>
</evidence>
<dbReference type="PANTHER" id="PTHR43428">
    <property type="entry name" value="ARSENATE REDUCTASE"/>
    <property type="match status" value="1"/>
</dbReference>
<dbReference type="SUPFAM" id="SSF46785">
    <property type="entry name" value="Winged helix' DNA-binding domain"/>
    <property type="match status" value="1"/>
</dbReference>
<dbReference type="InterPro" id="IPR036196">
    <property type="entry name" value="Ptyr_pPase_sf"/>
</dbReference>
<dbReference type="RefSeq" id="WP_109601086.1">
    <property type="nucleotide sequence ID" value="NZ_BONA01000077.1"/>
</dbReference>
<dbReference type="InterPro" id="IPR001845">
    <property type="entry name" value="HTH_ArsR_DNA-bd_dom"/>
</dbReference>
<name>A0A316EUM5_9ACTN</name>
<dbReference type="GO" id="GO:0003700">
    <property type="term" value="F:DNA-binding transcription factor activity"/>
    <property type="evidence" value="ECO:0007669"/>
    <property type="project" value="InterPro"/>
</dbReference>
<dbReference type="Pfam" id="PF01022">
    <property type="entry name" value="HTH_5"/>
    <property type="match status" value="1"/>
</dbReference>
<dbReference type="Gene3D" id="3.40.50.2300">
    <property type="match status" value="1"/>
</dbReference>
<evidence type="ECO:0000313" key="4">
    <source>
        <dbReference type="EMBL" id="PWK36021.1"/>
    </source>
</evidence>
<sequence length="252" mass="27393">MQRPRSSPAIAPPDFLRLAGHPLRWQILGLLAAGDRQVGELVELIGKPQNLVSYHMGLLRRSGLVRARRSSADGRDSYQILDLKRCGELLAETGSALHPALRSAGPTQPSTAPETAAVLFLCTGNSSRSQMAEALLRVRSSEHVQARSAGIQPKPVHQDAVRVMHERGVDLSGARSKHVDEFTGDHFDHVITLCDRVREVCPPFPGVQNIAHWSTPDPANRPGGIAAFRDTAAELDERIGFLLHRLGQPAAT</sequence>
<dbReference type="InterPro" id="IPR036388">
    <property type="entry name" value="WH-like_DNA-bd_sf"/>
</dbReference>
<dbReference type="SMART" id="SM00226">
    <property type="entry name" value="LMWPc"/>
    <property type="match status" value="1"/>
</dbReference>
<protein>
    <submittedName>
        <fullName evidence="4">ArsR family transcriptional regulator</fullName>
    </submittedName>
</protein>
<dbReference type="PANTHER" id="PTHR43428:SF1">
    <property type="entry name" value="ARSENATE REDUCTASE"/>
    <property type="match status" value="1"/>
</dbReference>
<dbReference type="SUPFAM" id="SSF52788">
    <property type="entry name" value="Phosphotyrosine protein phosphatases I"/>
    <property type="match status" value="1"/>
</dbReference>
<dbReference type="Proteomes" id="UP000245697">
    <property type="component" value="Unassembled WGS sequence"/>
</dbReference>
<evidence type="ECO:0000259" key="3">
    <source>
        <dbReference type="SMART" id="SM00418"/>
    </source>
</evidence>
<comment type="caution">
    <text evidence="4">The sequence shown here is derived from an EMBL/GenBank/DDBJ whole genome shotgun (WGS) entry which is preliminary data.</text>
</comment>
<dbReference type="InterPro" id="IPR036390">
    <property type="entry name" value="WH_DNA-bd_sf"/>
</dbReference>
<proteinExistence type="predicted"/>
<evidence type="ECO:0000256" key="1">
    <source>
        <dbReference type="ARBA" id="ARBA00022849"/>
    </source>
</evidence>
<dbReference type="CDD" id="cd00090">
    <property type="entry name" value="HTH_ARSR"/>
    <property type="match status" value="1"/>
</dbReference>
<dbReference type="InterPro" id="IPR011991">
    <property type="entry name" value="ArsR-like_HTH"/>
</dbReference>
<feature type="domain" description="HTH arsR-type" evidence="3">
    <location>
        <begin position="14"/>
        <end position="92"/>
    </location>
</feature>
<dbReference type="CDD" id="cd16345">
    <property type="entry name" value="LMWP_ArsC"/>
    <property type="match status" value="1"/>
</dbReference>
<dbReference type="EMBL" id="QGGR01000024">
    <property type="protein sequence ID" value="PWK36021.1"/>
    <property type="molecule type" value="Genomic_DNA"/>
</dbReference>
<keyword evidence="1" id="KW-0059">Arsenical resistance</keyword>
<feature type="domain" description="Phosphotyrosine protein phosphatase I" evidence="2">
    <location>
        <begin position="116"/>
        <end position="245"/>
    </location>
</feature>
<dbReference type="Pfam" id="PF01451">
    <property type="entry name" value="LMWPc"/>
    <property type="match status" value="1"/>
</dbReference>
<accession>A0A316EUM5</accession>
<dbReference type="SMART" id="SM00418">
    <property type="entry name" value="HTH_ARSR"/>
    <property type="match status" value="1"/>
</dbReference>
<dbReference type="Gene3D" id="1.10.10.10">
    <property type="entry name" value="Winged helix-like DNA-binding domain superfamily/Winged helix DNA-binding domain"/>
    <property type="match status" value="1"/>
</dbReference>
<reference evidence="4 5" key="1">
    <citation type="submission" date="2018-05" db="EMBL/GenBank/DDBJ databases">
        <title>Genomic Encyclopedia of Archaeal and Bacterial Type Strains, Phase II (KMG-II): from individual species to whole genera.</title>
        <authorList>
            <person name="Goeker M."/>
        </authorList>
    </citation>
    <scope>NUCLEOTIDE SEQUENCE [LARGE SCALE GENOMIC DNA]</scope>
    <source>
        <strain evidence="4 5">DSM 45184</strain>
    </source>
</reference>
<dbReference type="AlphaFoldDB" id="A0A316EUM5"/>
<dbReference type="OrthoDB" id="9784339at2"/>
<evidence type="ECO:0000313" key="5">
    <source>
        <dbReference type="Proteomes" id="UP000245697"/>
    </source>
</evidence>
<keyword evidence="5" id="KW-1185">Reference proteome</keyword>
<dbReference type="InterPro" id="IPR023485">
    <property type="entry name" value="Ptyr_pPase"/>
</dbReference>
<organism evidence="4 5">
    <name type="scientific">Actinoplanes xinjiangensis</name>
    <dbReference type="NCBI Taxonomy" id="512350"/>
    <lineage>
        <taxon>Bacteria</taxon>
        <taxon>Bacillati</taxon>
        <taxon>Actinomycetota</taxon>
        <taxon>Actinomycetes</taxon>
        <taxon>Micromonosporales</taxon>
        <taxon>Micromonosporaceae</taxon>
        <taxon>Actinoplanes</taxon>
    </lineage>
</organism>
<dbReference type="GO" id="GO:0046685">
    <property type="term" value="P:response to arsenic-containing substance"/>
    <property type="evidence" value="ECO:0007669"/>
    <property type="project" value="UniProtKB-KW"/>
</dbReference>